<protein>
    <recommendedName>
        <fullName evidence="7">CobW C-terminal domain-containing protein</fullName>
    </recommendedName>
</protein>
<evidence type="ECO:0000256" key="1">
    <source>
        <dbReference type="ARBA" id="ARBA00022741"/>
    </source>
</evidence>
<dbReference type="PANTHER" id="PTHR13748">
    <property type="entry name" value="COBW-RELATED"/>
    <property type="match status" value="1"/>
</dbReference>
<evidence type="ECO:0000259" key="7">
    <source>
        <dbReference type="SMART" id="SM00833"/>
    </source>
</evidence>
<comment type="function">
    <text evidence="5">Zinc chaperone that directly transfers zinc cofactor to target proteins, thereby activating them. Zinc is transferred from the CXCC motif in the GTPase domain to the zinc binding site in target proteins in a process requiring GTP hydrolysis.</text>
</comment>
<dbReference type="AlphaFoldDB" id="W4LUT4"/>
<evidence type="ECO:0000256" key="5">
    <source>
        <dbReference type="ARBA" id="ARBA00045658"/>
    </source>
</evidence>
<dbReference type="GO" id="GO:0016787">
    <property type="term" value="F:hydrolase activity"/>
    <property type="evidence" value="ECO:0007669"/>
    <property type="project" value="UniProtKB-KW"/>
</dbReference>
<dbReference type="GO" id="GO:0005737">
    <property type="term" value="C:cytoplasm"/>
    <property type="evidence" value="ECO:0007669"/>
    <property type="project" value="TreeGrafter"/>
</dbReference>
<keyword evidence="9" id="KW-1185">Reference proteome</keyword>
<organism evidence="8 9">
    <name type="scientific">Candidatus Entotheonella gemina</name>
    <dbReference type="NCBI Taxonomy" id="1429439"/>
    <lineage>
        <taxon>Bacteria</taxon>
        <taxon>Pseudomonadati</taxon>
        <taxon>Nitrospinota/Tectimicrobiota group</taxon>
        <taxon>Candidatus Tectimicrobiota</taxon>
        <taxon>Candidatus Entotheonellia</taxon>
        <taxon>Candidatus Entotheonellales</taxon>
        <taxon>Candidatus Entotheonellaceae</taxon>
        <taxon>Candidatus Entotheonella</taxon>
    </lineage>
</organism>
<dbReference type="SUPFAM" id="SSF90002">
    <property type="entry name" value="Hypothetical protein YjiA, C-terminal domain"/>
    <property type="match status" value="1"/>
</dbReference>
<dbReference type="Gene3D" id="3.40.50.300">
    <property type="entry name" value="P-loop containing nucleotide triphosphate hydrolases"/>
    <property type="match status" value="1"/>
</dbReference>
<dbReference type="SUPFAM" id="SSF52540">
    <property type="entry name" value="P-loop containing nucleoside triphosphate hydrolases"/>
    <property type="match status" value="1"/>
</dbReference>
<name>W4LUT4_9BACT</name>
<dbReference type="SMART" id="SM00833">
    <property type="entry name" value="CobW_C"/>
    <property type="match status" value="1"/>
</dbReference>
<gene>
    <name evidence="8" type="ORF">ETSY2_37660</name>
</gene>
<evidence type="ECO:0000256" key="2">
    <source>
        <dbReference type="ARBA" id="ARBA00022801"/>
    </source>
</evidence>
<dbReference type="InterPro" id="IPR027417">
    <property type="entry name" value="P-loop_NTPase"/>
</dbReference>
<evidence type="ECO:0000313" key="9">
    <source>
        <dbReference type="Proteomes" id="UP000019140"/>
    </source>
</evidence>
<dbReference type="PANTHER" id="PTHR13748:SF62">
    <property type="entry name" value="COBW DOMAIN-CONTAINING PROTEIN"/>
    <property type="match status" value="1"/>
</dbReference>
<dbReference type="Pfam" id="PF02492">
    <property type="entry name" value="cobW"/>
    <property type="match status" value="1"/>
</dbReference>
<keyword evidence="2" id="KW-0378">Hydrolase</keyword>
<proteinExistence type="inferred from homology"/>
<comment type="caution">
    <text evidence="8">The sequence shown here is derived from an EMBL/GenBank/DDBJ whole genome shotgun (WGS) entry which is preliminary data.</text>
</comment>
<feature type="domain" description="CobW C-terminal" evidence="7">
    <location>
        <begin position="169"/>
        <end position="260"/>
    </location>
</feature>
<sequence length="265" mass="29463">TRCTVRSDLNATLHQLLIRRRQAVDALAFERILIEASGLASPGPTVQSILADPFLSSQLSWDAGVALVHAQHMVRQLREYPEASEQIAYADHIVLNHCDRCSAKDLDGVETVVRSCNPNAAIQRTSHAQVDVASLLATRTWDTIWGFDRDAARLGDAVITSVATHTHGVGALSLHSEQPVDLDRLQEWLRGIMDDPNIDIMRIKGIVRCPQYAESVIVQGVYQWFDMRLADDGEPQDSILVVIGRGLQREAMRQSWVNCQITHKG</sequence>
<dbReference type="InterPro" id="IPR051316">
    <property type="entry name" value="Zinc-reg_GTPase_activator"/>
</dbReference>
<dbReference type="InterPro" id="IPR036627">
    <property type="entry name" value="CobW-likC_sf"/>
</dbReference>
<reference evidence="8 9" key="1">
    <citation type="journal article" date="2014" name="Nature">
        <title>An environmental bacterial taxon with a large and distinct metabolic repertoire.</title>
        <authorList>
            <person name="Wilson M.C."/>
            <person name="Mori T."/>
            <person name="Ruckert C."/>
            <person name="Uria A.R."/>
            <person name="Helf M.J."/>
            <person name="Takada K."/>
            <person name="Gernert C."/>
            <person name="Steffens U.A."/>
            <person name="Heycke N."/>
            <person name="Schmitt S."/>
            <person name="Rinke C."/>
            <person name="Helfrich E.J."/>
            <person name="Brachmann A.O."/>
            <person name="Gurgui C."/>
            <person name="Wakimoto T."/>
            <person name="Kracht M."/>
            <person name="Crusemann M."/>
            <person name="Hentschel U."/>
            <person name="Abe I."/>
            <person name="Matsunaga S."/>
            <person name="Kalinowski J."/>
            <person name="Takeyama H."/>
            <person name="Piel J."/>
        </authorList>
    </citation>
    <scope>NUCLEOTIDE SEQUENCE [LARGE SCALE GENOMIC DNA]</scope>
    <source>
        <strain evidence="9">TSY2</strain>
    </source>
</reference>
<dbReference type="HOGENOM" id="CLU_1047652_0_0_7"/>
<dbReference type="EMBL" id="AZHX01001647">
    <property type="protein sequence ID" value="ETX01202.1"/>
    <property type="molecule type" value="Genomic_DNA"/>
</dbReference>
<accession>W4LUT4</accession>
<dbReference type="InterPro" id="IPR003495">
    <property type="entry name" value="CobW/HypB/UreG_nucleotide-bd"/>
</dbReference>
<evidence type="ECO:0000256" key="3">
    <source>
        <dbReference type="ARBA" id="ARBA00023186"/>
    </source>
</evidence>
<keyword evidence="1" id="KW-0547">Nucleotide-binding</keyword>
<evidence type="ECO:0000313" key="8">
    <source>
        <dbReference type="EMBL" id="ETX01202.1"/>
    </source>
</evidence>
<dbReference type="Proteomes" id="UP000019140">
    <property type="component" value="Unassembled WGS sequence"/>
</dbReference>
<comment type="catalytic activity">
    <reaction evidence="6">
        <text>GTP + H2O = GDP + phosphate + H(+)</text>
        <dbReference type="Rhea" id="RHEA:19669"/>
        <dbReference type="ChEBI" id="CHEBI:15377"/>
        <dbReference type="ChEBI" id="CHEBI:15378"/>
        <dbReference type="ChEBI" id="CHEBI:37565"/>
        <dbReference type="ChEBI" id="CHEBI:43474"/>
        <dbReference type="ChEBI" id="CHEBI:58189"/>
    </reaction>
    <physiologicalReaction direction="left-to-right" evidence="6">
        <dbReference type="Rhea" id="RHEA:19670"/>
    </physiologicalReaction>
</comment>
<feature type="non-terminal residue" evidence="8">
    <location>
        <position position="1"/>
    </location>
</feature>
<dbReference type="Pfam" id="PF07683">
    <property type="entry name" value="CobW_C"/>
    <property type="match status" value="1"/>
</dbReference>
<keyword evidence="3" id="KW-0143">Chaperone</keyword>
<dbReference type="Gene3D" id="3.30.1220.10">
    <property type="entry name" value="CobW-like, C-terminal domain"/>
    <property type="match status" value="1"/>
</dbReference>
<evidence type="ECO:0000256" key="4">
    <source>
        <dbReference type="ARBA" id="ARBA00034320"/>
    </source>
</evidence>
<comment type="similarity">
    <text evidence="4">Belongs to the SIMIBI class G3E GTPase family. ZNG1 subfamily.</text>
</comment>
<dbReference type="GO" id="GO:0000166">
    <property type="term" value="F:nucleotide binding"/>
    <property type="evidence" value="ECO:0007669"/>
    <property type="project" value="UniProtKB-KW"/>
</dbReference>
<dbReference type="InterPro" id="IPR011629">
    <property type="entry name" value="CobW-like_C"/>
</dbReference>
<evidence type="ECO:0000256" key="6">
    <source>
        <dbReference type="ARBA" id="ARBA00049117"/>
    </source>
</evidence>